<evidence type="ECO:0000313" key="20">
    <source>
        <dbReference type="Proteomes" id="UP000777265"/>
    </source>
</evidence>
<evidence type="ECO:0000256" key="7">
    <source>
        <dbReference type="ARBA" id="ARBA00022801"/>
    </source>
</evidence>
<dbReference type="PRINTS" id="PR00502">
    <property type="entry name" value="NUDIXFAMILY"/>
</dbReference>
<dbReference type="PANTHER" id="PTHR47707:SF1">
    <property type="entry name" value="NUDIX HYDROLASE FAMILY PROTEIN"/>
    <property type="match status" value="1"/>
</dbReference>
<organism evidence="19 20">
    <name type="scientific">Syntrophorhabdus aromaticivorans</name>
    <dbReference type="NCBI Taxonomy" id="328301"/>
    <lineage>
        <taxon>Bacteria</taxon>
        <taxon>Pseudomonadati</taxon>
        <taxon>Thermodesulfobacteriota</taxon>
        <taxon>Syntrophorhabdia</taxon>
        <taxon>Syntrophorhabdales</taxon>
        <taxon>Syntrophorhabdaceae</taxon>
        <taxon>Syntrophorhabdus</taxon>
    </lineage>
</organism>
<dbReference type="GO" id="GO:0044715">
    <property type="term" value="F:8-oxo-dGDP phosphatase activity"/>
    <property type="evidence" value="ECO:0007669"/>
    <property type="project" value="TreeGrafter"/>
</dbReference>
<evidence type="ECO:0000256" key="14">
    <source>
        <dbReference type="ARBA" id="ARBA00041592"/>
    </source>
</evidence>
<evidence type="ECO:0000256" key="15">
    <source>
        <dbReference type="ARBA" id="ARBA00041979"/>
    </source>
</evidence>
<dbReference type="GO" id="GO:0046872">
    <property type="term" value="F:metal ion binding"/>
    <property type="evidence" value="ECO:0007669"/>
    <property type="project" value="UniProtKB-KW"/>
</dbReference>
<evidence type="ECO:0000256" key="13">
    <source>
        <dbReference type="ARBA" id="ARBA00040794"/>
    </source>
</evidence>
<keyword evidence="3" id="KW-0515">Mutator protein</keyword>
<dbReference type="AlphaFoldDB" id="A0A971M4S9"/>
<evidence type="ECO:0000256" key="12">
    <source>
        <dbReference type="ARBA" id="ARBA00038905"/>
    </source>
</evidence>
<evidence type="ECO:0000256" key="8">
    <source>
        <dbReference type="ARBA" id="ARBA00022842"/>
    </source>
</evidence>
<keyword evidence="4" id="KW-0235">DNA replication</keyword>
<dbReference type="Pfam" id="PF00293">
    <property type="entry name" value="NUDIX"/>
    <property type="match status" value="1"/>
</dbReference>
<proteinExistence type="inferred from homology"/>
<accession>A0A971M4S9</accession>
<dbReference type="GO" id="GO:0044716">
    <property type="term" value="F:8-oxo-GDP phosphatase activity"/>
    <property type="evidence" value="ECO:0007669"/>
    <property type="project" value="TreeGrafter"/>
</dbReference>
<evidence type="ECO:0000256" key="16">
    <source>
        <dbReference type="ARBA" id="ARBA00042798"/>
    </source>
</evidence>
<comment type="catalytic activity">
    <reaction evidence="11">
        <text>8-oxo-GTP + H2O = 8-oxo-GMP + diphosphate + H(+)</text>
        <dbReference type="Rhea" id="RHEA:67616"/>
        <dbReference type="ChEBI" id="CHEBI:15377"/>
        <dbReference type="ChEBI" id="CHEBI:15378"/>
        <dbReference type="ChEBI" id="CHEBI:33019"/>
        <dbReference type="ChEBI" id="CHEBI:143553"/>
        <dbReference type="ChEBI" id="CHEBI:145694"/>
    </reaction>
</comment>
<comment type="similarity">
    <text evidence="2 17">Belongs to the Nudix hydrolase family.</text>
</comment>
<evidence type="ECO:0000256" key="5">
    <source>
        <dbReference type="ARBA" id="ARBA00022723"/>
    </source>
</evidence>
<gene>
    <name evidence="19" type="ORF">GXY80_07840</name>
</gene>
<evidence type="ECO:0000313" key="19">
    <source>
        <dbReference type="EMBL" id="NLW35377.1"/>
    </source>
</evidence>
<comment type="cofactor">
    <cofactor evidence="1">
        <name>Mg(2+)</name>
        <dbReference type="ChEBI" id="CHEBI:18420"/>
    </cofactor>
</comment>
<dbReference type="CDD" id="cd03425">
    <property type="entry name" value="NUDIX_MutT_NudA_like"/>
    <property type="match status" value="1"/>
</dbReference>
<dbReference type="EC" id="3.6.1.55" evidence="12"/>
<name>A0A971M4S9_9BACT</name>
<dbReference type="PANTHER" id="PTHR47707">
    <property type="entry name" value="8-OXO-DGTP DIPHOSPHATASE"/>
    <property type="match status" value="1"/>
</dbReference>
<dbReference type="GO" id="GO:0008413">
    <property type="term" value="F:8-oxo-7,8-dihydroguanosine triphosphate pyrophosphatase activity"/>
    <property type="evidence" value="ECO:0007669"/>
    <property type="project" value="TreeGrafter"/>
</dbReference>
<dbReference type="EMBL" id="JAAYEE010000128">
    <property type="protein sequence ID" value="NLW35377.1"/>
    <property type="molecule type" value="Genomic_DNA"/>
</dbReference>
<dbReference type="InterPro" id="IPR000086">
    <property type="entry name" value="NUDIX_hydrolase_dom"/>
</dbReference>
<evidence type="ECO:0000256" key="3">
    <source>
        <dbReference type="ARBA" id="ARBA00022457"/>
    </source>
</evidence>
<comment type="caution">
    <text evidence="19">The sequence shown here is derived from an EMBL/GenBank/DDBJ whole genome shotgun (WGS) entry which is preliminary data.</text>
</comment>
<feature type="domain" description="Nudix hydrolase" evidence="18">
    <location>
        <begin position="4"/>
        <end position="130"/>
    </location>
</feature>
<dbReference type="InterPro" id="IPR015797">
    <property type="entry name" value="NUDIX_hydrolase-like_dom_sf"/>
</dbReference>
<reference evidence="19" key="2">
    <citation type="submission" date="2020-01" db="EMBL/GenBank/DDBJ databases">
        <authorList>
            <person name="Campanaro S."/>
        </authorList>
    </citation>
    <scope>NUCLEOTIDE SEQUENCE</scope>
    <source>
        <strain evidence="19">AS06rmzACSIP_7</strain>
    </source>
</reference>
<keyword evidence="7 17" id="KW-0378">Hydrolase</keyword>
<dbReference type="PROSITE" id="PS51462">
    <property type="entry name" value="NUDIX"/>
    <property type="match status" value="1"/>
</dbReference>
<evidence type="ECO:0000256" key="6">
    <source>
        <dbReference type="ARBA" id="ARBA00022763"/>
    </source>
</evidence>
<evidence type="ECO:0000256" key="9">
    <source>
        <dbReference type="ARBA" id="ARBA00023204"/>
    </source>
</evidence>
<evidence type="ECO:0000256" key="10">
    <source>
        <dbReference type="ARBA" id="ARBA00035861"/>
    </source>
</evidence>
<evidence type="ECO:0000256" key="2">
    <source>
        <dbReference type="ARBA" id="ARBA00005582"/>
    </source>
</evidence>
<comment type="catalytic activity">
    <reaction evidence="10">
        <text>8-oxo-dGTP + H2O = 8-oxo-dGMP + diphosphate + H(+)</text>
        <dbReference type="Rhea" id="RHEA:31575"/>
        <dbReference type="ChEBI" id="CHEBI:15377"/>
        <dbReference type="ChEBI" id="CHEBI:15378"/>
        <dbReference type="ChEBI" id="CHEBI:33019"/>
        <dbReference type="ChEBI" id="CHEBI:63224"/>
        <dbReference type="ChEBI" id="CHEBI:77896"/>
        <dbReference type="EC" id="3.6.1.55"/>
    </reaction>
</comment>
<dbReference type="InterPro" id="IPR047127">
    <property type="entry name" value="MutT-like"/>
</dbReference>
<dbReference type="GO" id="GO:0035539">
    <property type="term" value="F:8-oxo-7,8-dihydrodeoxyguanosine triphosphate pyrophosphatase activity"/>
    <property type="evidence" value="ECO:0007669"/>
    <property type="project" value="UniProtKB-EC"/>
</dbReference>
<dbReference type="PROSITE" id="PS00893">
    <property type="entry name" value="NUDIX_BOX"/>
    <property type="match status" value="1"/>
</dbReference>
<protein>
    <recommendedName>
        <fullName evidence="13">8-oxo-dGTP diphosphatase</fullName>
        <ecNumber evidence="12">3.6.1.55</ecNumber>
    </recommendedName>
    <alternativeName>
        <fullName evidence="16">7,8-dihydro-8-oxoguanine-triphosphatase</fullName>
    </alternativeName>
    <alternativeName>
        <fullName evidence="15">Mutator protein MutT</fullName>
    </alternativeName>
    <alternativeName>
        <fullName evidence="14">dGTP pyrophosphohydrolase</fullName>
    </alternativeName>
</protein>
<dbReference type="GO" id="GO:0006260">
    <property type="term" value="P:DNA replication"/>
    <property type="evidence" value="ECO:0007669"/>
    <property type="project" value="UniProtKB-KW"/>
</dbReference>
<evidence type="ECO:0000256" key="1">
    <source>
        <dbReference type="ARBA" id="ARBA00001946"/>
    </source>
</evidence>
<evidence type="ECO:0000256" key="11">
    <source>
        <dbReference type="ARBA" id="ARBA00036904"/>
    </source>
</evidence>
<keyword evidence="9" id="KW-0234">DNA repair</keyword>
<dbReference type="Proteomes" id="UP000777265">
    <property type="component" value="Unassembled WGS sequence"/>
</dbReference>
<dbReference type="SUPFAM" id="SSF55811">
    <property type="entry name" value="Nudix"/>
    <property type="match status" value="1"/>
</dbReference>
<keyword evidence="6" id="KW-0227">DNA damage</keyword>
<dbReference type="Gene3D" id="3.90.79.10">
    <property type="entry name" value="Nucleoside Triphosphate Pyrophosphohydrolase"/>
    <property type="match status" value="1"/>
</dbReference>
<evidence type="ECO:0000256" key="17">
    <source>
        <dbReference type="RuleBase" id="RU003476"/>
    </source>
</evidence>
<dbReference type="InterPro" id="IPR020476">
    <property type="entry name" value="Nudix_hydrolase"/>
</dbReference>
<evidence type="ECO:0000256" key="4">
    <source>
        <dbReference type="ARBA" id="ARBA00022705"/>
    </source>
</evidence>
<keyword evidence="8" id="KW-0460">Magnesium</keyword>
<dbReference type="InterPro" id="IPR020084">
    <property type="entry name" value="NUDIX_hydrolase_CS"/>
</dbReference>
<reference evidence="19" key="1">
    <citation type="journal article" date="2020" name="Biotechnol. Biofuels">
        <title>New insights from the biogas microbiome by comprehensive genome-resolved metagenomics of nearly 1600 species originating from multiple anaerobic digesters.</title>
        <authorList>
            <person name="Campanaro S."/>
            <person name="Treu L."/>
            <person name="Rodriguez-R L.M."/>
            <person name="Kovalovszki A."/>
            <person name="Ziels R.M."/>
            <person name="Maus I."/>
            <person name="Zhu X."/>
            <person name="Kougias P.G."/>
            <person name="Basile A."/>
            <person name="Luo G."/>
            <person name="Schluter A."/>
            <person name="Konstantinidis K.T."/>
            <person name="Angelidaki I."/>
        </authorList>
    </citation>
    <scope>NUCLEOTIDE SEQUENCE</scope>
    <source>
        <strain evidence="19">AS06rmzACSIP_7</strain>
    </source>
</reference>
<evidence type="ECO:0000259" key="18">
    <source>
        <dbReference type="PROSITE" id="PS51462"/>
    </source>
</evidence>
<keyword evidence="5" id="KW-0479">Metal-binding</keyword>
<dbReference type="GO" id="GO:0006281">
    <property type="term" value="P:DNA repair"/>
    <property type="evidence" value="ECO:0007669"/>
    <property type="project" value="UniProtKB-KW"/>
</dbReference>
<sequence>MTNPDYVSVTAAVMRRADKVLVAKRKRAHMGYSWEFPGGKAEAGETLEDCLQRELREELGIEVRVGALISSQKHVINCQAAIALYAYEVSYLSGDFTLIDHEEVRWVAIEDLEKYDFPEPDRVIVKVLQGRAGLC</sequence>